<sequence length="139" mass="16128">FDISYIREDNYRVSVFLCSTYKLAIKVNCLMSKNSTNSEQQKKTLNFNMCLKCATEQDLARTIWPDILKVAQRSYIQINGQFEEKIIFATLEICTILAKGSFLFLNQYMQTAEDYCCITLTKGQSFFFASMMYSCCINK</sequence>
<accession>A0AAF5I4E3</accession>
<keyword evidence="1" id="KW-1185">Reference proteome</keyword>
<reference evidence="2" key="1">
    <citation type="submission" date="2024-02" db="UniProtKB">
        <authorList>
            <consortium name="WormBaseParasite"/>
        </authorList>
    </citation>
    <scope>IDENTIFICATION</scope>
</reference>
<protein>
    <submittedName>
        <fullName evidence="2">Uncharacterized protein</fullName>
    </submittedName>
</protein>
<dbReference type="AlphaFoldDB" id="A0AAF5I4E3"/>
<organism evidence="1 2">
    <name type="scientific">Strongyloides stercoralis</name>
    <name type="common">Threadworm</name>
    <dbReference type="NCBI Taxonomy" id="6248"/>
    <lineage>
        <taxon>Eukaryota</taxon>
        <taxon>Metazoa</taxon>
        <taxon>Ecdysozoa</taxon>
        <taxon>Nematoda</taxon>
        <taxon>Chromadorea</taxon>
        <taxon>Rhabditida</taxon>
        <taxon>Tylenchina</taxon>
        <taxon>Panagrolaimomorpha</taxon>
        <taxon>Strongyloidoidea</taxon>
        <taxon>Strongyloididae</taxon>
        <taxon>Strongyloides</taxon>
    </lineage>
</organism>
<proteinExistence type="predicted"/>
<dbReference type="Proteomes" id="UP000035681">
    <property type="component" value="Unplaced"/>
</dbReference>
<dbReference type="WBParaSite" id="TCONS_00016990.p1">
    <property type="protein sequence ID" value="TCONS_00016990.p1"/>
    <property type="gene ID" value="XLOC_011021"/>
</dbReference>
<evidence type="ECO:0000313" key="2">
    <source>
        <dbReference type="WBParaSite" id="TCONS_00016990.p1"/>
    </source>
</evidence>
<evidence type="ECO:0000313" key="1">
    <source>
        <dbReference type="Proteomes" id="UP000035681"/>
    </source>
</evidence>
<name>A0AAF5I4E3_STRER</name>